<proteinExistence type="predicted"/>
<name>A0AAE9L1U2_9BURK</name>
<gene>
    <name evidence="2" type="ORF">FGG12_29280</name>
    <name evidence="3" type="ORF">M5D45_17530</name>
</gene>
<organism evidence="3 5">
    <name type="scientific">Cupriavidus campinensis</name>
    <dbReference type="NCBI Taxonomy" id="151783"/>
    <lineage>
        <taxon>Bacteria</taxon>
        <taxon>Pseudomonadati</taxon>
        <taxon>Pseudomonadota</taxon>
        <taxon>Betaproteobacteria</taxon>
        <taxon>Burkholderiales</taxon>
        <taxon>Burkholderiaceae</taxon>
        <taxon>Cupriavidus</taxon>
    </lineage>
</organism>
<reference evidence="3" key="3">
    <citation type="submission" date="2022-05" db="EMBL/GenBank/DDBJ databases">
        <authorList>
            <person name="Kunte H.-J."/>
        </authorList>
    </citation>
    <scope>NUCLEOTIDE SEQUENCE</scope>
    <source>
        <strain evidence="3">G5</strain>
    </source>
</reference>
<sequence>MTDSRYPELWQLIGAYFNQDFDMFGDSIEDLIAVYISESDPATRKRVIQDIERFMAENRGAIEEAYRREFGEEIDWGISHEAFLRKVEHLIHTSL</sequence>
<evidence type="ECO:0000259" key="1">
    <source>
        <dbReference type="Pfam" id="PF18593"/>
    </source>
</evidence>
<dbReference type="KEGG" id="ccam:M5D45_17530"/>
<keyword evidence="4" id="KW-1185">Reference proteome</keyword>
<dbReference type="EMBL" id="CP097330">
    <property type="protein sequence ID" value="URF04243.1"/>
    <property type="molecule type" value="Genomic_DNA"/>
</dbReference>
<dbReference type="RefSeq" id="WP_144203685.1">
    <property type="nucleotide sequence ID" value="NZ_CP097330.1"/>
</dbReference>
<accession>A0AAE9L1U2</accession>
<dbReference type="Proteomes" id="UP001056132">
    <property type="component" value="Chromosome 1"/>
</dbReference>
<evidence type="ECO:0000313" key="3">
    <source>
        <dbReference type="EMBL" id="URF04243.1"/>
    </source>
</evidence>
<dbReference type="Pfam" id="PF18593">
    <property type="entry name" value="CdiI_2"/>
    <property type="match status" value="1"/>
</dbReference>
<evidence type="ECO:0000313" key="4">
    <source>
        <dbReference type="Proteomes" id="UP000318943"/>
    </source>
</evidence>
<dbReference type="EMBL" id="VCIZ01000046">
    <property type="protein sequence ID" value="TSP09145.1"/>
    <property type="molecule type" value="Genomic_DNA"/>
</dbReference>
<dbReference type="InterPro" id="IPR041129">
    <property type="entry name" value="CdiI_2"/>
</dbReference>
<evidence type="ECO:0000313" key="5">
    <source>
        <dbReference type="Proteomes" id="UP001056132"/>
    </source>
</evidence>
<evidence type="ECO:0000313" key="2">
    <source>
        <dbReference type="EMBL" id="TSP09145.1"/>
    </source>
</evidence>
<reference evidence="2 4" key="1">
    <citation type="submission" date="2019-05" db="EMBL/GenBank/DDBJ databases">
        <title>Whole genome sequence analysis of Cupriavidus campinensis S14E4C strain.</title>
        <authorList>
            <person name="Abbaszade G."/>
            <person name="Szabo A."/>
            <person name="Toumi M."/>
            <person name="Toth E."/>
        </authorList>
    </citation>
    <scope>NUCLEOTIDE SEQUENCE [LARGE SCALE GENOMIC DNA]</scope>
    <source>
        <strain evidence="2 4">S14E4C</strain>
    </source>
</reference>
<feature type="domain" description="CdiI immunity protein" evidence="1">
    <location>
        <begin position="5"/>
        <end position="89"/>
    </location>
</feature>
<dbReference type="AlphaFoldDB" id="A0AAE9L1U2"/>
<protein>
    <submittedName>
        <fullName evidence="3">Contact-dependent growth inhibition system immunity protein</fullName>
    </submittedName>
</protein>
<dbReference type="Proteomes" id="UP000318943">
    <property type="component" value="Unassembled WGS sequence"/>
</dbReference>
<reference evidence="3" key="2">
    <citation type="journal article" date="2022" name="Microbiol. Resour. Announc.">
        <title>Genome Sequence of Cupriavidus campinensis Strain G5, a Member of a Bacterial Consortium Capable of Polyethylene Degradation.</title>
        <authorList>
            <person name="Schneider B."/>
            <person name="Pfeiffer F."/>
            <person name="Dyall-Smith M."/>
            <person name="Kunte H.J."/>
        </authorList>
    </citation>
    <scope>NUCLEOTIDE SEQUENCE</scope>
    <source>
        <strain evidence="3">G5</strain>
    </source>
</reference>